<evidence type="ECO:0000256" key="3">
    <source>
        <dbReference type="ARBA" id="ARBA00022989"/>
    </source>
</evidence>
<evidence type="ECO:0000313" key="8">
    <source>
        <dbReference type="EMBL" id="KAJ3602089.1"/>
    </source>
</evidence>
<feature type="transmembrane region" description="Helical" evidence="5">
    <location>
        <begin position="261"/>
        <end position="285"/>
    </location>
</feature>
<feature type="non-terminal residue" evidence="8">
    <location>
        <position position="382"/>
    </location>
</feature>
<feature type="chain" id="PRO_5040222705" description="Major facilitator superfamily (MFS) profile domain-containing protein" evidence="6">
    <location>
        <begin position="17"/>
        <end position="382"/>
    </location>
</feature>
<dbReference type="PANTHER" id="PTHR23503">
    <property type="entry name" value="SOLUTE CARRIER FAMILY 2"/>
    <property type="match status" value="1"/>
</dbReference>
<accession>A0A9Q0E708</accession>
<keyword evidence="4 5" id="KW-0472">Membrane</keyword>
<keyword evidence="2 5" id="KW-0812">Transmembrane</keyword>
<dbReference type="InterPro" id="IPR036259">
    <property type="entry name" value="MFS_trans_sf"/>
</dbReference>
<evidence type="ECO:0000256" key="2">
    <source>
        <dbReference type="ARBA" id="ARBA00022692"/>
    </source>
</evidence>
<dbReference type="EMBL" id="JANIIK010000046">
    <property type="protein sequence ID" value="KAJ3602089.1"/>
    <property type="molecule type" value="Genomic_DNA"/>
</dbReference>
<dbReference type="InterPro" id="IPR005829">
    <property type="entry name" value="Sugar_transporter_CS"/>
</dbReference>
<feature type="transmembrane region" description="Helical" evidence="5">
    <location>
        <begin position="354"/>
        <end position="373"/>
    </location>
</feature>
<evidence type="ECO:0000313" key="9">
    <source>
        <dbReference type="Proteomes" id="UP001148018"/>
    </source>
</evidence>
<dbReference type="PANTHER" id="PTHR23503:SF35">
    <property type="entry name" value="SOLUTE CARRIER FAMILY 2, FACILITATED GLUCOSE TRANSPORTER MEMBER 9"/>
    <property type="match status" value="1"/>
</dbReference>
<reference evidence="8" key="1">
    <citation type="submission" date="2022-07" db="EMBL/GenBank/DDBJ databases">
        <title>Chromosome-level genome of Muraenolepis orangiensis.</title>
        <authorList>
            <person name="Kim J."/>
        </authorList>
    </citation>
    <scope>NUCLEOTIDE SEQUENCE</scope>
    <source>
        <strain evidence="8">KU_S4_2022</strain>
        <tissue evidence="8">Muscle</tissue>
    </source>
</reference>
<evidence type="ECO:0000259" key="7">
    <source>
        <dbReference type="PROSITE" id="PS50850"/>
    </source>
</evidence>
<dbReference type="Pfam" id="PF00083">
    <property type="entry name" value="Sugar_tr"/>
    <property type="match status" value="1"/>
</dbReference>
<dbReference type="SUPFAM" id="SSF103473">
    <property type="entry name" value="MFS general substrate transporter"/>
    <property type="match status" value="1"/>
</dbReference>
<keyword evidence="9" id="KW-1185">Reference proteome</keyword>
<comment type="caution">
    <text evidence="8">The sequence shown here is derived from an EMBL/GenBank/DDBJ whole genome shotgun (WGS) entry which is preliminary data.</text>
</comment>
<protein>
    <recommendedName>
        <fullName evidence="7">Major facilitator superfamily (MFS) profile domain-containing protein</fullName>
    </recommendedName>
</protein>
<dbReference type="PROSITE" id="PS50850">
    <property type="entry name" value="MFS"/>
    <property type="match status" value="1"/>
</dbReference>
<dbReference type="GO" id="GO:0005886">
    <property type="term" value="C:plasma membrane"/>
    <property type="evidence" value="ECO:0007669"/>
    <property type="project" value="TreeGrafter"/>
</dbReference>
<dbReference type="PRINTS" id="PR00171">
    <property type="entry name" value="SUGRTRNSPORT"/>
</dbReference>
<dbReference type="GO" id="GO:0070837">
    <property type="term" value="P:dehydroascorbic acid transport"/>
    <property type="evidence" value="ECO:0007669"/>
    <property type="project" value="TreeGrafter"/>
</dbReference>
<dbReference type="GO" id="GO:0055056">
    <property type="term" value="F:D-glucose transmembrane transporter activity"/>
    <property type="evidence" value="ECO:0007669"/>
    <property type="project" value="TreeGrafter"/>
</dbReference>
<name>A0A9Q0E708_9TELE</name>
<feature type="transmembrane region" description="Helical" evidence="5">
    <location>
        <begin position="292"/>
        <end position="310"/>
    </location>
</feature>
<keyword evidence="3 5" id="KW-1133">Transmembrane helix</keyword>
<evidence type="ECO:0000256" key="5">
    <source>
        <dbReference type="SAM" id="Phobius"/>
    </source>
</evidence>
<keyword evidence="6" id="KW-0732">Signal</keyword>
<dbReference type="Proteomes" id="UP001148018">
    <property type="component" value="Unassembled WGS sequence"/>
</dbReference>
<proteinExistence type="predicted"/>
<feature type="domain" description="Major facilitator superfamily (MFS) profile" evidence="7">
    <location>
        <begin position="213"/>
        <end position="382"/>
    </location>
</feature>
<sequence length="382" mass="43463">TLLLLRTFRLVGLVWQSNLIRDIMLQGLGRATTEDHLSGMRTTGLSMDELQIDDRTVKTNNDSHNRISVPNVDLQKVCNLQLRYLQLRYLQVRYLQVRNFQVRSLRVCNLQECYAQVRYSQVCYLQVRYLQVHYLQVCYLQARYLQVHYAQMCYLQVCYLQVCYLQVCYLKVRYLKVCYPQVCYLQVCYLKVRYLKVCYPQTPPITLCLVSAAFISALGSSYLYGYNLSVVNAPSPFIKAFYNRTWLERYGQPASQEVITLLWSTTVSIFAIGGLLGTLCVSFLVKSLGRKGTLLLNNIFATAAALLLSLGEKAGSFEMLILGRLIMGVDSGIALSTLPMYLGEISPRRMRGSIGQFNSILICLGVFTGQVLGLPELLGQVR</sequence>
<evidence type="ECO:0000256" key="4">
    <source>
        <dbReference type="ARBA" id="ARBA00023136"/>
    </source>
</evidence>
<dbReference type="InterPro" id="IPR020846">
    <property type="entry name" value="MFS_dom"/>
</dbReference>
<organism evidence="8 9">
    <name type="scientific">Muraenolepis orangiensis</name>
    <name type="common">Patagonian moray cod</name>
    <dbReference type="NCBI Taxonomy" id="630683"/>
    <lineage>
        <taxon>Eukaryota</taxon>
        <taxon>Metazoa</taxon>
        <taxon>Chordata</taxon>
        <taxon>Craniata</taxon>
        <taxon>Vertebrata</taxon>
        <taxon>Euteleostomi</taxon>
        <taxon>Actinopterygii</taxon>
        <taxon>Neopterygii</taxon>
        <taxon>Teleostei</taxon>
        <taxon>Neoteleostei</taxon>
        <taxon>Acanthomorphata</taxon>
        <taxon>Zeiogadaria</taxon>
        <taxon>Gadariae</taxon>
        <taxon>Gadiformes</taxon>
        <taxon>Muraenolepidoidei</taxon>
        <taxon>Muraenolepididae</taxon>
        <taxon>Muraenolepis</taxon>
    </lineage>
</organism>
<dbReference type="InterPro" id="IPR005828">
    <property type="entry name" value="MFS_sugar_transport-like"/>
</dbReference>
<evidence type="ECO:0000256" key="6">
    <source>
        <dbReference type="SAM" id="SignalP"/>
    </source>
</evidence>
<dbReference type="OrthoDB" id="4540492at2759"/>
<feature type="signal peptide" evidence="6">
    <location>
        <begin position="1"/>
        <end position="16"/>
    </location>
</feature>
<gene>
    <name evidence="8" type="ORF">NHX12_029849</name>
</gene>
<feature type="transmembrane region" description="Helical" evidence="5">
    <location>
        <begin position="322"/>
        <end position="342"/>
    </location>
</feature>
<comment type="subcellular location">
    <subcellularLocation>
        <location evidence="1">Membrane</location>
        <topology evidence="1">Multi-pass membrane protein</topology>
    </subcellularLocation>
</comment>
<dbReference type="GO" id="GO:0046323">
    <property type="term" value="P:D-glucose import"/>
    <property type="evidence" value="ECO:0007669"/>
    <property type="project" value="TreeGrafter"/>
</dbReference>
<dbReference type="Gene3D" id="1.20.1250.20">
    <property type="entry name" value="MFS general substrate transporter like domains"/>
    <property type="match status" value="1"/>
</dbReference>
<dbReference type="AlphaFoldDB" id="A0A9Q0E708"/>
<dbReference type="InterPro" id="IPR045263">
    <property type="entry name" value="GLUT"/>
</dbReference>
<dbReference type="PROSITE" id="PS00217">
    <property type="entry name" value="SUGAR_TRANSPORT_2"/>
    <property type="match status" value="1"/>
</dbReference>
<dbReference type="InterPro" id="IPR003663">
    <property type="entry name" value="Sugar/inositol_transpt"/>
</dbReference>
<evidence type="ECO:0000256" key="1">
    <source>
        <dbReference type="ARBA" id="ARBA00004141"/>
    </source>
</evidence>